<evidence type="ECO:0000259" key="1">
    <source>
        <dbReference type="Pfam" id="PF01396"/>
    </source>
</evidence>
<feature type="domain" description="DNA topoisomerase type IA zn finger" evidence="1">
    <location>
        <begin position="203"/>
        <end position="239"/>
    </location>
</feature>
<dbReference type="GO" id="GO:0006265">
    <property type="term" value="P:DNA topological change"/>
    <property type="evidence" value="ECO:0007669"/>
    <property type="project" value="InterPro"/>
</dbReference>
<accession>A0A937XGB6</accession>
<proteinExistence type="predicted"/>
<protein>
    <submittedName>
        <fullName evidence="2">Four helix bundle protein</fullName>
    </submittedName>
</protein>
<dbReference type="NCBIfam" id="TIGR04258">
    <property type="entry name" value="4helix_suffix"/>
    <property type="match status" value="1"/>
</dbReference>
<dbReference type="GO" id="GO:0003916">
    <property type="term" value="F:DNA topoisomerase activity"/>
    <property type="evidence" value="ECO:0007669"/>
    <property type="project" value="InterPro"/>
</dbReference>
<dbReference type="InterPro" id="IPR026354">
    <property type="entry name" value="4helix_suffix_dom"/>
</dbReference>
<dbReference type="Pfam" id="PF01396">
    <property type="entry name" value="Zn_ribbon_Top1"/>
    <property type="match status" value="1"/>
</dbReference>
<dbReference type="GO" id="GO:0003677">
    <property type="term" value="F:DNA binding"/>
    <property type="evidence" value="ECO:0007669"/>
    <property type="project" value="InterPro"/>
</dbReference>
<reference evidence="2" key="1">
    <citation type="submission" date="2019-03" db="EMBL/GenBank/DDBJ databases">
        <title>Lake Tanganyika Metagenome-Assembled Genomes (MAGs).</title>
        <authorList>
            <person name="Tran P."/>
        </authorList>
    </citation>
    <scope>NUCLEOTIDE SEQUENCE</scope>
    <source>
        <strain evidence="2">K_DeepCast_150m_m2_040</strain>
    </source>
</reference>
<dbReference type="NCBIfam" id="TIGR02436">
    <property type="entry name" value="four helix bundle protein"/>
    <property type="match status" value="1"/>
</dbReference>
<dbReference type="Proteomes" id="UP000779900">
    <property type="component" value="Unassembled WGS sequence"/>
</dbReference>
<dbReference type="EMBL" id="VGIR01000032">
    <property type="protein sequence ID" value="MBM3331516.1"/>
    <property type="molecule type" value="Genomic_DNA"/>
</dbReference>
<gene>
    <name evidence="2" type="ORF">FJY68_06645</name>
</gene>
<evidence type="ECO:0000313" key="2">
    <source>
        <dbReference type="EMBL" id="MBM3331516.1"/>
    </source>
</evidence>
<dbReference type="Gene3D" id="1.20.1440.60">
    <property type="entry name" value="23S rRNA-intervening sequence"/>
    <property type="match status" value="1"/>
</dbReference>
<evidence type="ECO:0000313" key="3">
    <source>
        <dbReference type="Proteomes" id="UP000779900"/>
    </source>
</evidence>
<dbReference type="SUPFAM" id="SSF57783">
    <property type="entry name" value="Zinc beta-ribbon"/>
    <property type="match status" value="1"/>
</dbReference>
<dbReference type="InterPro" id="IPR012657">
    <property type="entry name" value="23S_rRNA-intervening_sequence"/>
</dbReference>
<dbReference type="InterPro" id="IPR013498">
    <property type="entry name" value="Topo_IA_Znf"/>
</dbReference>
<dbReference type="SUPFAM" id="SSF158446">
    <property type="entry name" value="IVS-encoded protein-like"/>
    <property type="match status" value="1"/>
</dbReference>
<dbReference type="GO" id="GO:0005694">
    <property type="term" value="C:chromosome"/>
    <property type="evidence" value="ECO:0007669"/>
    <property type="project" value="InterPro"/>
</dbReference>
<sequence>MPDRPRRLRPSGGFSGLRAFQAATVIYDATVDFCNRFVDKRSRTHDQMVQAARSGRQNLAEGSRAAATSSQTELRLTQVARASLDELLLDFEDYLRQRSLRQWNKDDAEARAVRAVGLRHPTDRTDPTDQAEYALWLCSPDPAVVANALICLIHQTNYLLDRLTASLERDFIKRGGYSEGLAAARIAERARGKQESSASAPPTCPQCGKPMALRTARKGEHAGQQFWGCSAYPACRATLAYDGSVGSGGSPPG</sequence>
<dbReference type="Gene3D" id="3.30.65.10">
    <property type="entry name" value="Bacterial Topoisomerase I, domain 1"/>
    <property type="match status" value="1"/>
</dbReference>
<organism evidence="2 3">
    <name type="scientific">candidate division WOR-3 bacterium</name>
    <dbReference type="NCBI Taxonomy" id="2052148"/>
    <lineage>
        <taxon>Bacteria</taxon>
        <taxon>Bacteria division WOR-3</taxon>
    </lineage>
</organism>
<name>A0A937XGB6_UNCW3</name>
<dbReference type="InterPro" id="IPR036583">
    <property type="entry name" value="23S_rRNA_IVS_sf"/>
</dbReference>
<dbReference type="AlphaFoldDB" id="A0A937XGB6"/>
<comment type="caution">
    <text evidence="2">The sequence shown here is derived from an EMBL/GenBank/DDBJ whole genome shotgun (WGS) entry which is preliminary data.</text>
</comment>